<keyword evidence="5" id="KW-1003">Cell membrane</keyword>
<evidence type="ECO:0000256" key="8">
    <source>
        <dbReference type="ARBA" id="ARBA00022989"/>
    </source>
</evidence>
<keyword evidence="4" id="KW-0796">Tight junction</keyword>
<name>A0AAV2L271_KNICA</name>
<evidence type="ECO:0000256" key="5">
    <source>
        <dbReference type="ARBA" id="ARBA00022475"/>
    </source>
</evidence>
<evidence type="ECO:0000313" key="11">
    <source>
        <dbReference type="Proteomes" id="UP001497482"/>
    </source>
</evidence>
<evidence type="ECO:0000256" key="2">
    <source>
        <dbReference type="ARBA" id="ARBA00004651"/>
    </source>
</evidence>
<dbReference type="GO" id="GO:0005923">
    <property type="term" value="C:bicellular tight junction"/>
    <property type="evidence" value="ECO:0007669"/>
    <property type="project" value="UniProtKB-SubCell"/>
</dbReference>
<dbReference type="InterPro" id="IPR004031">
    <property type="entry name" value="PMP22/EMP/MP20/Claudin"/>
</dbReference>
<organism evidence="10 11">
    <name type="scientific">Knipowitschia caucasica</name>
    <name type="common">Caucasian dwarf goby</name>
    <name type="synonym">Pomatoschistus caucasicus</name>
    <dbReference type="NCBI Taxonomy" id="637954"/>
    <lineage>
        <taxon>Eukaryota</taxon>
        <taxon>Metazoa</taxon>
        <taxon>Chordata</taxon>
        <taxon>Craniata</taxon>
        <taxon>Vertebrata</taxon>
        <taxon>Euteleostomi</taxon>
        <taxon>Actinopterygii</taxon>
        <taxon>Neopterygii</taxon>
        <taxon>Teleostei</taxon>
        <taxon>Neoteleostei</taxon>
        <taxon>Acanthomorphata</taxon>
        <taxon>Gobiaria</taxon>
        <taxon>Gobiiformes</taxon>
        <taxon>Gobioidei</taxon>
        <taxon>Gobiidae</taxon>
        <taxon>Gobiinae</taxon>
        <taxon>Knipowitschia</taxon>
    </lineage>
</organism>
<sequence>MTIVIHCKYGLNTCKKMDELGAKGPWADCVLSTGVYHCFSLSQMLELPAHIQTTRALMITGSILGLPALGVILMSLHCINVGNEPQSAKNKRTVIGGVITLIMASRAKQRKGQRDEDVWLTRTGEEFLASAELGLGQGTGTGLRALKSISHCTKLPQRDMALVGLSTEDLLTKIREAGVEVTEVEAQRFRDSERRSLVRSIKRDLLTLPEDELILFAKSLGPMPGVDLSRLTSEDEESCFQYISGVMNKGHRAMGCLKKPSRQGNWDRSLSRDNQ</sequence>
<keyword evidence="11" id="KW-1185">Reference proteome</keyword>
<reference evidence="10 11" key="1">
    <citation type="submission" date="2024-04" db="EMBL/GenBank/DDBJ databases">
        <authorList>
            <person name="Waldvogel A.-M."/>
            <person name="Schoenle A."/>
        </authorList>
    </citation>
    <scope>NUCLEOTIDE SEQUENCE [LARGE SCALE GENOMIC DNA]</scope>
</reference>
<evidence type="ECO:0000256" key="4">
    <source>
        <dbReference type="ARBA" id="ARBA00022427"/>
    </source>
</evidence>
<dbReference type="EMBL" id="OZ035843">
    <property type="protein sequence ID" value="CAL1596405.1"/>
    <property type="molecule type" value="Genomic_DNA"/>
</dbReference>
<dbReference type="PANTHER" id="PTHR12002">
    <property type="entry name" value="CLAUDIN"/>
    <property type="match status" value="1"/>
</dbReference>
<accession>A0AAV2L271</accession>
<dbReference type="GO" id="GO:0005198">
    <property type="term" value="F:structural molecule activity"/>
    <property type="evidence" value="ECO:0007669"/>
    <property type="project" value="InterPro"/>
</dbReference>
<keyword evidence="7" id="KW-0965">Cell junction</keyword>
<dbReference type="InterPro" id="IPR006187">
    <property type="entry name" value="Claudin"/>
</dbReference>
<proteinExistence type="inferred from homology"/>
<comment type="subcellular location">
    <subcellularLocation>
        <location evidence="1">Cell junction</location>
        <location evidence="1">Tight junction</location>
    </subcellularLocation>
    <subcellularLocation>
        <location evidence="2">Cell membrane</location>
        <topology evidence="2">Multi-pass membrane protein</topology>
    </subcellularLocation>
</comment>
<evidence type="ECO:0000256" key="6">
    <source>
        <dbReference type="ARBA" id="ARBA00022692"/>
    </source>
</evidence>
<evidence type="ECO:0000313" key="10">
    <source>
        <dbReference type="EMBL" id="CAL1596405.1"/>
    </source>
</evidence>
<keyword evidence="9" id="KW-0472">Membrane</keyword>
<dbReference type="GO" id="GO:0005886">
    <property type="term" value="C:plasma membrane"/>
    <property type="evidence" value="ECO:0007669"/>
    <property type="project" value="UniProtKB-SubCell"/>
</dbReference>
<dbReference type="Proteomes" id="UP001497482">
    <property type="component" value="Chromosome 21"/>
</dbReference>
<gene>
    <name evidence="10" type="ORF">KC01_LOCUS25092</name>
</gene>
<dbReference type="AlphaFoldDB" id="A0AAV2L271"/>
<evidence type="ECO:0000256" key="9">
    <source>
        <dbReference type="ARBA" id="ARBA00023136"/>
    </source>
</evidence>
<evidence type="ECO:0000256" key="3">
    <source>
        <dbReference type="ARBA" id="ARBA00008295"/>
    </source>
</evidence>
<keyword evidence="8" id="KW-1133">Transmembrane helix</keyword>
<protein>
    <submittedName>
        <fullName evidence="10">Uncharacterized protein</fullName>
    </submittedName>
</protein>
<evidence type="ECO:0000256" key="1">
    <source>
        <dbReference type="ARBA" id="ARBA00004435"/>
    </source>
</evidence>
<evidence type="ECO:0000256" key="7">
    <source>
        <dbReference type="ARBA" id="ARBA00022949"/>
    </source>
</evidence>
<dbReference type="Pfam" id="PF00822">
    <property type="entry name" value="PMP22_Claudin"/>
    <property type="match status" value="1"/>
</dbReference>
<dbReference type="Gene3D" id="1.20.140.150">
    <property type="match status" value="1"/>
</dbReference>
<keyword evidence="6" id="KW-0812">Transmembrane</keyword>
<comment type="similarity">
    <text evidence="3">Belongs to the claudin family.</text>
</comment>